<accession>A0A934WQT0</accession>
<dbReference type="Gene3D" id="3.20.20.450">
    <property type="entry name" value="EAL domain"/>
    <property type="match status" value="1"/>
</dbReference>
<proteinExistence type="predicted"/>
<dbReference type="Gene3D" id="3.30.70.270">
    <property type="match status" value="1"/>
</dbReference>
<dbReference type="PANTHER" id="PTHR33121">
    <property type="entry name" value="CYCLIC DI-GMP PHOSPHODIESTERASE PDEF"/>
    <property type="match status" value="1"/>
</dbReference>
<dbReference type="EMBL" id="JAEQMG010000071">
    <property type="protein sequence ID" value="MBK6088643.1"/>
    <property type="molecule type" value="Genomic_DNA"/>
</dbReference>
<dbReference type="InterPro" id="IPR050706">
    <property type="entry name" value="Cyclic-di-GMP_PDE-like"/>
</dbReference>
<keyword evidence="5" id="KW-1185">Reference proteome</keyword>
<keyword evidence="1" id="KW-0175">Coiled coil</keyword>
<dbReference type="PANTHER" id="PTHR33121:SF82">
    <property type="entry name" value="SIGNAL TRANSDUCTION PROTEIN CONTAINING A EAL DOMAIN"/>
    <property type="match status" value="1"/>
</dbReference>
<feature type="transmembrane region" description="Helical" evidence="2">
    <location>
        <begin position="12"/>
        <end position="29"/>
    </location>
</feature>
<keyword evidence="2" id="KW-0812">Transmembrane</keyword>
<feature type="transmembrane region" description="Helical" evidence="2">
    <location>
        <begin position="108"/>
        <end position="126"/>
    </location>
</feature>
<dbReference type="SUPFAM" id="SSF141868">
    <property type="entry name" value="EAL domain-like"/>
    <property type="match status" value="1"/>
</dbReference>
<dbReference type="Proteomes" id="UP000633365">
    <property type="component" value="Unassembled WGS sequence"/>
</dbReference>
<name>A0A934WQT0_9FIRM</name>
<dbReference type="InterPro" id="IPR029787">
    <property type="entry name" value="Nucleotide_cyclase"/>
</dbReference>
<feature type="transmembrane region" description="Helical" evidence="2">
    <location>
        <begin position="146"/>
        <end position="167"/>
    </location>
</feature>
<feature type="coiled-coil region" evidence="1">
    <location>
        <begin position="346"/>
        <end position="403"/>
    </location>
</feature>
<comment type="caution">
    <text evidence="4">The sequence shown here is derived from an EMBL/GenBank/DDBJ whole genome shotgun (WGS) entry which is preliminary data.</text>
</comment>
<gene>
    <name evidence="4" type="ORF">JKK62_08255</name>
</gene>
<dbReference type="InterPro" id="IPR043128">
    <property type="entry name" value="Rev_trsase/Diguanyl_cyclase"/>
</dbReference>
<feature type="domain" description="EAL" evidence="3">
    <location>
        <begin position="389"/>
        <end position="428"/>
    </location>
</feature>
<evidence type="ECO:0000259" key="3">
    <source>
        <dbReference type="PROSITE" id="PS50883"/>
    </source>
</evidence>
<dbReference type="InterPro" id="IPR035919">
    <property type="entry name" value="EAL_sf"/>
</dbReference>
<feature type="transmembrane region" description="Helical" evidence="2">
    <location>
        <begin position="203"/>
        <end position="219"/>
    </location>
</feature>
<feature type="transmembrane region" description="Helical" evidence="2">
    <location>
        <begin position="70"/>
        <end position="96"/>
    </location>
</feature>
<protein>
    <recommendedName>
        <fullName evidence="3">EAL domain-containing protein</fullName>
    </recommendedName>
</protein>
<keyword evidence="2" id="KW-0472">Membrane</keyword>
<dbReference type="SUPFAM" id="SSF55073">
    <property type="entry name" value="Nucleotide cyclase"/>
    <property type="match status" value="1"/>
</dbReference>
<evidence type="ECO:0000256" key="1">
    <source>
        <dbReference type="SAM" id="Coils"/>
    </source>
</evidence>
<dbReference type="InterPro" id="IPR001633">
    <property type="entry name" value="EAL_dom"/>
</dbReference>
<reference evidence="4" key="1">
    <citation type="submission" date="2021-01" db="EMBL/GenBank/DDBJ databases">
        <title>Genome public.</title>
        <authorList>
            <person name="Liu C."/>
            <person name="Sun Q."/>
        </authorList>
    </citation>
    <scope>NUCLEOTIDE SEQUENCE</scope>
    <source>
        <strain evidence="4">M6</strain>
    </source>
</reference>
<dbReference type="GO" id="GO:0071111">
    <property type="term" value="F:cyclic-guanylate-specific phosphodiesterase activity"/>
    <property type="evidence" value="ECO:0007669"/>
    <property type="project" value="InterPro"/>
</dbReference>
<sequence>MIHWLSDYNYDFALASIPVQLLIILFYSFRRNLPIRSSHCFLAVMISNLTMTLADIVSCEMNEVWTSFPMWIMYAINMLYFLPFLIRGWALFAYTSEVCGAFRKLGRWFRIVTLIPVSVGVFLTLSTPWTSAIFTINPETGYHNCALYQTIYFSTYFYIGASFVSLIVGWKGLRKRNRVGLFSCNTALLLGIIFRKLFINTLVTSYFSIIVILIIFFSAENPDLFYDRRIGLFNKYAFALICDDFLEKNIPVSAIMVSAHDFDTAKHLYGANQIQRQLELVSKRIKGITPKTNIFYLGGGRFIILSRENADTPELTARKWKRQFERQLKLSNETVPMTFTVMLIPFDILKREIERIEELINFASGRSYHENQRGNYAITEAILSKLQREKDIEAALKKALEQHRVEVFFQPIYSTGADRVVGAEALPV</sequence>
<organism evidence="4 5">
    <name type="scientific">Ruminococcus difficilis</name>
    <dbReference type="NCBI Taxonomy" id="2763069"/>
    <lineage>
        <taxon>Bacteria</taxon>
        <taxon>Bacillati</taxon>
        <taxon>Bacillota</taxon>
        <taxon>Clostridia</taxon>
        <taxon>Eubacteriales</taxon>
        <taxon>Oscillospiraceae</taxon>
        <taxon>Ruminococcus</taxon>
    </lineage>
</organism>
<evidence type="ECO:0000313" key="4">
    <source>
        <dbReference type="EMBL" id="MBK6088643.1"/>
    </source>
</evidence>
<evidence type="ECO:0000256" key="2">
    <source>
        <dbReference type="SAM" id="Phobius"/>
    </source>
</evidence>
<keyword evidence="2" id="KW-1133">Transmembrane helix</keyword>
<dbReference type="PROSITE" id="PS50883">
    <property type="entry name" value="EAL"/>
    <property type="match status" value="1"/>
</dbReference>
<dbReference type="AlphaFoldDB" id="A0A934WQT0"/>
<evidence type="ECO:0000313" key="5">
    <source>
        <dbReference type="Proteomes" id="UP000633365"/>
    </source>
</evidence>
<feature type="transmembrane region" description="Helical" evidence="2">
    <location>
        <begin position="41"/>
        <end position="58"/>
    </location>
</feature>
<dbReference type="RefSeq" id="WP_201427522.1">
    <property type="nucleotide sequence ID" value="NZ_JAEQMG010000071.1"/>
</dbReference>